<name>A0A5C2S3Y5_9APHY</name>
<sequence length="185" mass="19711">MSFGRATEDSRSSFNAGNVVERTGNSLGELCNVKWGMGRDADSNAWTDGHERGKGSSGGKTNIVVLHCVREESDSDDLGHIRASMEADTEPVQPPIDVHGAPESRGAEPSIIHIAICRFIKPGGGTWASVCYTCQRLAAAFWTVECTRKSESDVGNVGQGNGRAAAKAPIEILSLRALDAITQRI</sequence>
<accession>A0A5C2S3Y5</accession>
<proteinExistence type="predicted"/>
<organism evidence="1 2">
    <name type="scientific">Lentinus tigrinus ALCF2SS1-6</name>
    <dbReference type="NCBI Taxonomy" id="1328759"/>
    <lineage>
        <taxon>Eukaryota</taxon>
        <taxon>Fungi</taxon>
        <taxon>Dikarya</taxon>
        <taxon>Basidiomycota</taxon>
        <taxon>Agaricomycotina</taxon>
        <taxon>Agaricomycetes</taxon>
        <taxon>Polyporales</taxon>
        <taxon>Polyporaceae</taxon>
        <taxon>Lentinus</taxon>
    </lineage>
</organism>
<evidence type="ECO:0000313" key="1">
    <source>
        <dbReference type="EMBL" id="RPD57589.1"/>
    </source>
</evidence>
<dbReference type="Proteomes" id="UP000313359">
    <property type="component" value="Unassembled WGS sequence"/>
</dbReference>
<keyword evidence="2" id="KW-1185">Reference proteome</keyword>
<protein>
    <submittedName>
        <fullName evidence="1">Uncharacterized protein</fullName>
    </submittedName>
</protein>
<dbReference type="AlphaFoldDB" id="A0A5C2S3Y5"/>
<gene>
    <name evidence="1" type="ORF">L227DRAFT_565339</name>
</gene>
<reference evidence="1" key="1">
    <citation type="journal article" date="2018" name="Genome Biol. Evol.">
        <title>Genomics and development of Lentinus tigrinus, a white-rot wood-decaying mushroom with dimorphic fruiting bodies.</title>
        <authorList>
            <person name="Wu B."/>
            <person name="Xu Z."/>
            <person name="Knudson A."/>
            <person name="Carlson A."/>
            <person name="Chen N."/>
            <person name="Kovaka S."/>
            <person name="LaButti K."/>
            <person name="Lipzen A."/>
            <person name="Pennachio C."/>
            <person name="Riley R."/>
            <person name="Schakwitz W."/>
            <person name="Umezawa K."/>
            <person name="Ohm R.A."/>
            <person name="Grigoriev I.V."/>
            <person name="Nagy L.G."/>
            <person name="Gibbons J."/>
            <person name="Hibbett D."/>
        </authorList>
    </citation>
    <scope>NUCLEOTIDE SEQUENCE [LARGE SCALE GENOMIC DNA]</scope>
    <source>
        <strain evidence="1">ALCF2SS1-6</strain>
    </source>
</reference>
<evidence type="ECO:0000313" key="2">
    <source>
        <dbReference type="Proteomes" id="UP000313359"/>
    </source>
</evidence>
<dbReference type="EMBL" id="ML122280">
    <property type="protein sequence ID" value="RPD57589.1"/>
    <property type="molecule type" value="Genomic_DNA"/>
</dbReference>